<protein>
    <submittedName>
        <fullName evidence="1">Uncharacterized protein</fullName>
    </submittedName>
</protein>
<sequence length="125" mass="14151">MNIEAMRTWKHAVDGSLKVKASGRKLFTVTRADDHPSTEPTYTFVPVLMIDHTSSLLYLDNYAFKGIQPEIQSFRKKSSESKLMNSAGESVDQILKRNERLLMNLENFDELSTDAHLSAMPSTTK</sequence>
<evidence type="ECO:0000313" key="1">
    <source>
        <dbReference type="EMBL" id="KAJ4398516.1"/>
    </source>
</evidence>
<dbReference type="EMBL" id="JAPEVA010000128">
    <property type="protein sequence ID" value="KAJ4398516.1"/>
    <property type="molecule type" value="Genomic_DNA"/>
</dbReference>
<accession>A0A9W8Z3U1</accession>
<proteinExistence type="predicted"/>
<comment type="caution">
    <text evidence="1">The sequence shown here is derived from an EMBL/GenBank/DDBJ whole genome shotgun (WGS) entry which is preliminary data.</text>
</comment>
<name>A0A9W8Z3U1_9PLEO</name>
<evidence type="ECO:0000313" key="2">
    <source>
        <dbReference type="Proteomes" id="UP001140510"/>
    </source>
</evidence>
<keyword evidence="2" id="KW-1185">Reference proteome</keyword>
<gene>
    <name evidence="1" type="ORF">N0V91_010155</name>
</gene>
<reference evidence="1" key="1">
    <citation type="submission" date="2022-10" db="EMBL/GenBank/DDBJ databases">
        <title>Tapping the CABI collections for fungal endophytes: first genome assemblies for Collariella, Neodidymelliopsis, Ascochyta clinopodiicola, Didymella pomorum, Didymosphaeria variabile, Neocosmospora piperis and Neocucurbitaria cava.</title>
        <authorList>
            <person name="Hill R."/>
        </authorList>
    </citation>
    <scope>NUCLEOTIDE SEQUENCE</scope>
    <source>
        <strain evidence="1">IMI 355091</strain>
    </source>
</reference>
<dbReference type="Proteomes" id="UP001140510">
    <property type="component" value="Unassembled WGS sequence"/>
</dbReference>
<dbReference type="AlphaFoldDB" id="A0A9W8Z3U1"/>
<organism evidence="1 2">
    <name type="scientific">Didymella pomorum</name>
    <dbReference type="NCBI Taxonomy" id="749634"/>
    <lineage>
        <taxon>Eukaryota</taxon>
        <taxon>Fungi</taxon>
        <taxon>Dikarya</taxon>
        <taxon>Ascomycota</taxon>
        <taxon>Pezizomycotina</taxon>
        <taxon>Dothideomycetes</taxon>
        <taxon>Pleosporomycetidae</taxon>
        <taxon>Pleosporales</taxon>
        <taxon>Pleosporineae</taxon>
        <taxon>Didymellaceae</taxon>
        <taxon>Didymella</taxon>
    </lineage>
</organism>